<dbReference type="EMBL" id="MU004230">
    <property type="protein sequence ID" value="KAF2674086.1"/>
    <property type="molecule type" value="Genomic_DNA"/>
</dbReference>
<dbReference type="Proteomes" id="UP000799302">
    <property type="component" value="Unassembled WGS sequence"/>
</dbReference>
<keyword evidence="2" id="KW-1185">Reference proteome</keyword>
<protein>
    <submittedName>
        <fullName evidence="1">Uncharacterized protein</fullName>
    </submittedName>
</protein>
<accession>A0A6A6UQR4</accession>
<dbReference type="AlphaFoldDB" id="A0A6A6UQR4"/>
<organism evidence="1 2">
    <name type="scientific">Microthyrium microscopicum</name>
    <dbReference type="NCBI Taxonomy" id="703497"/>
    <lineage>
        <taxon>Eukaryota</taxon>
        <taxon>Fungi</taxon>
        <taxon>Dikarya</taxon>
        <taxon>Ascomycota</taxon>
        <taxon>Pezizomycotina</taxon>
        <taxon>Dothideomycetes</taxon>
        <taxon>Dothideomycetes incertae sedis</taxon>
        <taxon>Microthyriales</taxon>
        <taxon>Microthyriaceae</taxon>
        <taxon>Microthyrium</taxon>
    </lineage>
</organism>
<reference evidence="1" key="1">
    <citation type="journal article" date="2020" name="Stud. Mycol.">
        <title>101 Dothideomycetes genomes: a test case for predicting lifestyles and emergence of pathogens.</title>
        <authorList>
            <person name="Haridas S."/>
            <person name="Albert R."/>
            <person name="Binder M."/>
            <person name="Bloem J."/>
            <person name="Labutti K."/>
            <person name="Salamov A."/>
            <person name="Andreopoulos B."/>
            <person name="Baker S."/>
            <person name="Barry K."/>
            <person name="Bills G."/>
            <person name="Bluhm B."/>
            <person name="Cannon C."/>
            <person name="Castanera R."/>
            <person name="Culley D."/>
            <person name="Daum C."/>
            <person name="Ezra D."/>
            <person name="Gonzalez J."/>
            <person name="Henrissat B."/>
            <person name="Kuo A."/>
            <person name="Liang C."/>
            <person name="Lipzen A."/>
            <person name="Lutzoni F."/>
            <person name="Magnuson J."/>
            <person name="Mondo S."/>
            <person name="Nolan M."/>
            <person name="Ohm R."/>
            <person name="Pangilinan J."/>
            <person name="Park H.-J."/>
            <person name="Ramirez L."/>
            <person name="Alfaro M."/>
            <person name="Sun H."/>
            <person name="Tritt A."/>
            <person name="Yoshinaga Y."/>
            <person name="Zwiers L.-H."/>
            <person name="Turgeon B."/>
            <person name="Goodwin S."/>
            <person name="Spatafora J."/>
            <person name="Crous P."/>
            <person name="Grigoriev I."/>
        </authorList>
    </citation>
    <scope>NUCLEOTIDE SEQUENCE</scope>
    <source>
        <strain evidence="1">CBS 115976</strain>
    </source>
</reference>
<name>A0A6A6UQR4_9PEZI</name>
<evidence type="ECO:0000313" key="1">
    <source>
        <dbReference type="EMBL" id="KAF2674086.1"/>
    </source>
</evidence>
<proteinExistence type="predicted"/>
<sequence length="322" mass="37273">MYSFPYKPGKAFSQATARHKGFDDPDDEEPKLTEIMKKGYQIKPIGKDDAQIYRIMSTEKGMRRNFRGDFDYAEASPLFILINMLFYAMGRYYGIKMPGASSVFPQVERYLHFVATDVSILLSDRSTHQNTGRYSRLWTVEHFIIQTLHRLRAFVWHQSAISHQRNTFVDFWATGSRTATFDIQACYIIELFQSIAEDHDHVASSRRNPSLDLFFFRSLPIIPNAISPTKYGQLFKKLNDACWTQFKSWNPAEPNENWPFSLTFRHETVQLEQCIAGRGDSPILAHLSCSQSCNKVYLVRSVSTLGDHDMFRENAIPSRKDH</sequence>
<gene>
    <name evidence="1" type="ORF">BT63DRAFT_1844</name>
</gene>
<evidence type="ECO:0000313" key="2">
    <source>
        <dbReference type="Proteomes" id="UP000799302"/>
    </source>
</evidence>